<dbReference type="EC" id="2.3.2.27" evidence="3"/>
<keyword evidence="6" id="KW-0479">Metal-binding</keyword>
<keyword evidence="11 16" id="KW-0472">Membrane</keyword>
<keyword evidence="18" id="KW-1185">Reference proteome</keyword>
<dbReference type="GO" id="GO:0008270">
    <property type="term" value="F:zinc ion binding"/>
    <property type="evidence" value="ECO:0007669"/>
    <property type="project" value="UniProtKB-KW"/>
</dbReference>
<dbReference type="InterPro" id="IPR011016">
    <property type="entry name" value="Znf_RING-CH"/>
</dbReference>
<dbReference type="CDD" id="cd16796">
    <property type="entry name" value="RING-H2_RNF13"/>
    <property type="match status" value="1"/>
</dbReference>
<reference evidence="19" key="1">
    <citation type="submission" date="2025-08" db="UniProtKB">
        <authorList>
            <consortium name="RefSeq"/>
        </authorList>
    </citation>
    <scope>IDENTIFICATION</scope>
    <source>
        <tissue evidence="19">Gonad</tissue>
    </source>
</reference>
<keyword evidence="4" id="KW-0808">Transferase</keyword>
<dbReference type="Proteomes" id="UP000515135">
    <property type="component" value="Unplaced"/>
</dbReference>
<feature type="compositionally biased region" description="Basic and acidic residues" evidence="15">
    <location>
        <begin position="395"/>
        <end position="404"/>
    </location>
</feature>
<evidence type="ECO:0000256" key="9">
    <source>
        <dbReference type="ARBA" id="ARBA00022833"/>
    </source>
</evidence>
<dbReference type="RefSeq" id="XP_019616359.1">
    <property type="nucleotide sequence ID" value="XM_019760800.1"/>
</dbReference>
<dbReference type="SUPFAM" id="SSF57850">
    <property type="entry name" value="RING/U-box"/>
    <property type="match status" value="1"/>
</dbReference>
<organism evidence="18 19">
    <name type="scientific">Branchiostoma belcheri</name>
    <name type="common">Amphioxus</name>
    <dbReference type="NCBI Taxonomy" id="7741"/>
    <lineage>
        <taxon>Eukaryota</taxon>
        <taxon>Metazoa</taxon>
        <taxon>Chordata</taxon>
        <taxon>Cephalochordata</taxon>
        <taxon>Leptocardii</taxon>
        <taxon>Amphioxiformes</taxon>
        <taxon>Branchiostomatidae</taxon>
        <taxon>Branchiostoma</taxon>
    </lineage>
</organism>
<dbReference type="SMART" id="SM00744">
    <property type="entry name" value="RINGv"/>
    <property type="match status" value="1"/>
</dbReference>
<keyword evidence="9" id="KW-0862">Zinc</keyword>
<dbReference type="Gene3D" id="3.50.30.30">
    <property type="match status" value="1"/>
</dbReference>
<comment type="subcellular location">
    <subcellularLocation>
        <location evidence="13">Endomembrane system</location>
        <topology evidence="13">Single-pass type I membrane protein</topology>
    </subcellularLocation>
</comment>
<feature type="compositionally biased region" description="Polar residues" evidence="15">
    <location>
        <begin position="318"/>
        <end position="328"/>
    </location>
</feature>
<evidence type="ECO:0000256" key="7">
    <source>
        <dbReference type="ARBA" id="ARBA00022729"/>
    </source>
</evidence>
<keyword evidence="5 16" id="KW-0812">Transmembrane</keyword>
<evidence type="ECO:0000256" key="15">
    <source>
        <dbReference type="SAM" id="MobiDB-lite"/>
    </source>
</evidence>
<dbReference type="PANTHER" id="PTHR47168">
    <property type="entry name" value="RING ZINC FINGER DOMAIN SUPERFAMILY PROTEIN-RELATED"/>
    <property type="match status" value="1"/>
</dbReference>
<evidence type="ECO:0000256" key="3">
    <source>
        <dbReference type="ARBA" id="ARBA00012483"/>
    </source>
</evidence>
<dbReference type="SMART" id="SM00184">
    <property type="entry name" value="RING"/>
    <property type="match status" value="1"/>
</dbReference>
<dbReference type="InterPro" id="IPR044744">
    <property type="entry name" value="ZNRF4/RNF13/RNF167_PA"/>
</dbReference>
<evidence type="ECO:0000256" key="16">
    <source>
        <dbReference type="SAM" id="Phobius"/>
    </source>
</evidence>
<evidence type="ECO:0000256" key="12">
    <source>
        <dbReference type="ARBA" id="ARBA00023180"/>
    </source>
</evidence>
<evidence type="ECO:0000256" key="11">
    <source>
        <dbReference type="ARBA" id="ARBA00023136"/>
    </source>
</evidence>
<dbReference type="InterPro" id="IPR003137">
    <property type="entry name" value="PA_domain"/>
</dbReference>
<protein>
    <recommendedName>
        <fullName evidence="3">RING-type E3 ubiquitin transferase</fullName>
        <ecNumber evidence="3">2.3.2.27</ecNumber>
    </recommendedName>
</protein>
<feature type="domain" description="RING-type" evidence="17">
    <location>
        <begin position="235"/>
        <end position="277"/>
    </location>
</feature>
<dbReference type="GO" id="GO:0061630">
    <property type="term" value="F:ubiquitin protein ligase activity"/>
    <property type="evidence" value="ECO:0007669"/>
    <property type="project" value="UniProtKB-EC"/>
</dbReference>
<evidence type="ECO:0000256" key="5">
    <source>
        <dbReference type="ARBA" id="ARBA00022692"/>
    </source>
</evidence>
<dbReference type="Pfam" id="PF13639">
    <property type="entry name" value="zf-RING_2"/>
    <property type="match status" value="1"/>
</dbReference>
<dbReference type="InterPro" id="IPR046450">
    <property type="entry name" value="PA_dom_sf"/>
</dbReference>
<keyword evidence="12" id="KW-0325">Glycoprotein</keyword>
<sequence length="404" mass="45289">MFPCRPVPSYITVLYLYAVLNLFLLLHVCTVDADVIVTDSINNTVNFMDMPSNFGAQLPDMGIQGYLAAVNPPHACRQVGPPPPNITEYTPIALIRRGNCDFDLKVLNAEKSGYKAAIVYNDESDVILQMNGNKYYMEVTIPSVFVGLSDGMELQTYDWKTGSQVKLTPDFTIPLHFYLLPFAIIVGICFVLMLIFMVAKFVRDRRRQRRSRLSKEHLKKIPTKKFKKGDEYDVCAICLDDYEEGDKLRILPCSHAYHTKCIDPWLTGSKRTCPVCKRRVIPGDDDTSDSETSQSDMDSDDEMPETTPLLGATGPVDRTNSAMGTTDTSRMHHSDDDSTETQETNEDDSSSDEEGEEKADPQGAWGYSGEVEIREGPAQDTKVDMGEEEEEDKEVEEKTGPEIV</sequence>
<feature type="compositionally biased region" description="Basic and acidic residues" evidence="15">
    <location>
        <begin position="371"/>
        <end position="385"/>
    </location>
</feature>
<feature type="region of interest" description="Disordered" evidence="15">
    <location>
        <begin position="279"/>
        <end position="404"/>
    </location>
</feature>
<keyword evidence="10 16" id="KW-1133">Transmembrane helix</keyword>
<comment type="pathway">
    <text evidence="2">Protein modification; protein ubiquitination.</text>
</comment>
<evidence type="ECO:0000256" key="10">
    <source>
        <dbReference type="ARBA" id="ARBA00022989"/>
    </source>
</evidence>
<evidence type="ECO:0000256" key="2">
    <source>
        <dbReference type="ARBA" id="ARBA00004906"/>
    </source>
</evidence>
<evidence type="ECO:0000256" key="13">
    <source>
        <dbReference type="ARBA" id="ARBA00046288"/>
    </source>
</evidence>
<dbReference type="OrthoDB" id="8062037at2759"/>
<dbReference type="InterPro" id="IPR051653">
    <property type="entry name" value="E3_ligase_sorting_rcpt"/>
</dbReference>
<dbReference type="AlphaFoldDB" id="A0A6P4Y1E6"/>
<evidence type="ECO:0000313" key="19">
    <source>
        <dbReference type="RefSeq" id="XP_019616359.1"/>
    </source>
</evidence>
<feature type="transmembrane region" description="Helical" evidence="16">
    <location>
        <begin position="177"/>
        <end position="202"/>
    </location>
</feature>
<keyword evidence="8 14" id="KW-0863">Zinc-finger</keyword>
<dbReference type="GeneID" id="109463908"/>
<accession>A0A6P4Y1E6</accession>
<evidence type="ECO:0000256" key="4">
    <source>
        <dbReference type="ARBA" id="ARBA00022679"/>
    </source>
</evidence>
<dbReference type="KEGG" id="bbel:109463908"/>
<evidence type="ECO:0000256" key="14">
    <source>
        <dbReference type="PROSITE-ProRule" id="PRU00175"/>
    </source>
</evidence>
<evidence type="ECO:0000259" key="17">
    <source>
        <dbReference type="PROSITE" id="PS50089"/>
    </source>
</evidence>
<dbReference type="GO" id="GO:0005737">
    <property type="term" value="C:cytoplasm"/>
    <property type="evidence" value="ECO:0007669"/>
    <property type="project" value="UniProtKB-ARBA"/>
</dbReference>
<dbReference type="PANTHER" id="PTHR47168:SF1">
    <property type="entry name" value="OS02G0798600 PROTEIN"/>
    <property type="match status" value="1"/>
</dbReference>
<evidence type="ECO:0000313" key="18">
    <source>
        <dbReference type="Proteomes" id="UP000515135"/>
    </source>
</evidence>
<proteinExistence type="predicted"/>
<dbReference type="GO" id="GO:0012505">
    <property type="term" value="C:endomembrane system"/>
    <property type="evidence" value="ECO:0007669"/>
    <property type="project" value="UniProtKB-SubCell"/>
</dbReference>
<keyword evidence="7" id="KW-0732">Signal</keyword>
<dbReference type="CDD" id="cd02123">
    <property type="entry name" value="PA_C_RZF_like"/>
    <property type="match status" value="1"/>
</dbReference>
<gene>
    <name evidence="19" type="primary">LOC109463908</name>
</gene>
<feature type="compositionally biased region" description="Acidic residues" evidence="15">
    <location>
        <begin position="337"/>
        <end position="357"/>
    </location>
</feature>
<dbReference type="Pfam" id="PF02225">
    <property type="entry name" value="PA"/>
    <property type="match status" value="1"/>
</dbReference>
<dbReference type="FunFam" id="3.30.40.10:FF:000824">
    <property type="entry name" value="E3 ubiquitin-protein ligase RNF13"/>
    <property type="match status" value="1"/>
</dbReference>
<feature type="transmembrane region" description="Helical" evidence="16">
    <location>
        <begin position="7"/>
        <end position="28"/>
    </location>
</feature>
<dbReference type="PROSITE" id="PS50089">
    <property type="entry name" value="ZF_RING_2"/>
    <property type="match status" value="1"/>
</dbReference>
<name>A0A6P4Y1E6_BRABE</name>
<evidence type="ECO:0000256" key="1">
    <source>
        <dbReference type="ARBA" id="ARBA00000900"/>
    </source>
</evidence>
<dbReference type="InterPro" id="IPR013083">
    <property type="entry name" value="Znf_RING/FYVE/PHD"/>
</dbReference>
<evidence type="ECO:0000256" key="6">
    <source>
        <dbReference type="ARBA" id="ARBA00022723"/>
    </source>
</evidence>
<comment type="catalytic activity">
    <reaction evidence="1">
        <text>S-ubiquitinyl-[E2 ubiquitin-conjugating enzyme]-L-cysteine + [acceptor protein]-L-lysine = [E2 ubiquitin-conjugating enzyme]-L-cysteine + N(6)-ubiquitinyl-[acceptor protein]-L-lysine.</text>
        <dbReference type="EC" id="2.3.2.27"/>
    </reaction>
</comment>
<dbReference type="InterPro" id="IPR001841">
    <property type="entry name" value="Znf_RING"/>
</dbReference>
<dbReference type="SUPFAM" id="SSF52025">
    <property type="entry name" value="PA domain"/>
    <property type="match status" value="1"/>
</dbReference>
<evidence type="ECO:0000256" key="8">
    <source>
        <dbReference type="ARBA" id="ARBA00022771"/>
    </source>
</evidence>
<dbReference type="Gene3D" id="3.30.40.10">
    <property type="entry name" value="Zinc/RING finger domain, C3HC4 (zinc finger)"/>
    <property type="match status" value="1"/>
</dbReference>